<dbReference type="GO" id="GO:0140662">
    <property type="term" value="F:ATP-dependent protein folding chaperone"/>
    <property type="evidence" value="ECO:0007669"/>
    <property type="project" value="InterPro"/>
</dbReference>
<evidence type="ECO:0000256" key="2">
    <source>
        <dbReference type="ARBA" id="ARBA00022741"/>
    </source>
</evidence>
<protein>
    <submittedName>
        <fullName evidence="7">Putative molecular chaperone DnaK</fullName>
    </submittedName>
</protein>
<geneLocation type="plasmid" evidence="7">
    <name>pVAPN2012</name>
</geneLocation>
<dbReference type="InterPro" id="IPR013126">
    <property type="entry name" value="Hsp_70_fam"/>
</dbReference>
<dbReference type="Gene3D" id="3.30.420.40">
    <property type="match status" value="2"/>
</dbReference>
<dbReference type="SUPFAM" id="SSF53067">
    <property type="entry name" value="Actin-like ATPase domain"/>
    <property type="match status" value="2"/>
</dbReference>
<dbReference type="PANTHER" id="PTHR42749:SF1">
    <property type="entry name" value="CELL SHAPE-DETERMINING PROTEIN MREB"/>
    <property type="match status" value="1"/>
</dbReference>
<name>A0A0F6WFX7_RHOHA</name>
<keyword evidence="5" id="KW-0143">Chaperone</keyword>
<feature type="region of interest" description="Disordered" evidence="6">
    <location>
        <begin position="439"/>
        <end position="473"/>
    </location>
</feature>
<evidence type="ECO:0000256" key="6">
    <source>
        <dbReference type="SAM" id="MobiDB-lite"/>
    </source>
</evidence>
<dbReference type="PANTHER" id="PTHR42749">
    <property type="entry name" value="CELL SHAPE-DETERMINING PROTEIN MREB"/>
    <property type="match status" value="1"/>
</dbReference>
<proteinExistence type="inferred from homology"/>
<comment type="similarity">
    <text evidence="1">Belongs to the heat shock protein 70 family.</text>
</comment>
<dbReference type="InterPro" id="IPR018181">
    <property type="entry name" value="Heat_shock_70_CS"/>
</dbReference>
<feature type="compositionally biased region" description="Pro residues" evidence="6">
    <location>
        <begin position="364"/>
        <end position="376"/>
    </location>
</feature>
<evidence type="ECO:0000256" key="4">
    <source>
        <dbReference type="ARBA" id="ARBA00023016"/>
    </source>
</evidence>
<evidence type="ECO:0000256" key="5">
    <source>
        <dbReference type="ARBA" id="ARBA00023186"/>
    </source>
</evidence>
<keyword evidence="7" id="KW-0614">Plasmid</keyword>
<sequence length="604" mass="62294">MAPQSWSLAVDFGTSNTAAAHTDAIGGTISTLPLSHHGNLLPSAVFVESPDTIVVGEVALNRAEANPAGFLPSPKRVIGHGMLSLNGYDLDPALPIAAILSAVLARAVAAHDGQPPARLVLTHPEGWSPQEIQVLLSAAGRLGFTGDRVTTVSEPRAAAHFYTRTDTIAAGEKIAVFDFGGGTLDIAVLTATDTGGFTVIAARGDNGLGGKNLDAIIRRWVDQELRESNPELLDYLRREAPVNVLRALEDSIRRAKELLSEAPSATITVAAPGQQETLSLTRDEFDDLIAPEIDRAVSLTQATLADAGITGGDLKALYLTGGSSRIPLVHQRLAALGPIATLDDPKTVVARGALIATQALAPAPTAPPATPSPTTPVPASSWAGPQQPAPQRLPADVHVDQPTTAAKSRKPLLIGAAALAAVVVIGGGIVVAQALGNGEGDPNASSSSGSLPSTAPGSTSSTPSTGVRADPATRESVVAALPPSLERASDCLVSGFSANGEAAVTCRLDTNSPLAQGLDPLAPLTYTARVNKSEAKKTVLGWREYDKPELLSENTNRTAATRIEDKNGLVNTQFASMDSGLIITSVGFPDTAAAKSFMQRTGLL</sequence>
<accession>A0A0F6WFX7</accession>
<dbReference type="EMBL" id="KP851975">
    <property type="protein sequence ID" value="AKF16072.1"/>
    <property type="molecule type" value="Genomic_DNA"/>
</dbReference>
<dbReference type="RefSeq" id="WP_172685901.1">
    <property type="nucleotide sequence ID" value="NZ_AP024182.1"/>
</dbReference>
<dbReference type="PROSITE" id="PS01036">
    <property type="entry name" value="HSP70_3"/>
    <property type="match status" value="1"/>
</dbReference>
<dbReference type="InterPro" id="IPR043129">
    <property type="entry name" value="ATPase_NBD"/>
</dbReference>
<keyword evidence="4" id="KW-0346">Stress response</keyword>
<dbReference type="EMBL" id="KF439868">
    <property type="protein sequence ID" value="AKG90569.1"/>
    <property type="molecule type" value="Genomic_DNA"/>
</dbReference>
<dbReference type="GO" id="GO:0005524">
    <property type="term" value="F:ATP binding"/>
    <property type="evidence" value="ECO:0007669"/>
    <property type="project" value="UniProtKB-KW"/>
</dbReference>
<keyword evidence="2" id="KW-0547">Nucleotide-binding</keyword>
<keyword evidence="3" id="KW-0067">ATP-binding</keyword>
<feature type="compositionally biased region" description="Low complexity" evidence="6">
    <location>
        <begin position="445"/>
        <end position="466"/>
    </location>
</feature>
<evidence type="ECO:0000256" key="1">
    <source>
        <dbReference type="ARBA" id="ARBA00007381"/>
    </source>
</evidence>
<reference evidence="7" key="1">
    <citation type="journal article" date="2015" name="Infect. Immun.">
        <title>An Invertron-Like Linear Plasmid Mediates Intracellular Survival and Virulence in Bovine Isolates of Rhodococcus equi.</title>
        <authorList>
            <person name="Valero-Rello A."/>
            <person name="Hapeshi A."/>
            <person name="Anastasi E."/>
            <person name="Alvarez S."/>
            <person name="Scortti M."/>
            <person name="Meijer W.G."/>
            <person name="MacArthur I."/>
            <person name="Vazquez-Boland J.A."/>
        </authorList>
    </citation>
    <scope>NUCLEOTIDE SEQUENCE</scope>
    <source>
        <strain evidence="8">PAM1571</strain>
        <strain evidence="7">PAM2012</strain>
        <plasmid evidence="8">pVAPN1571</plasmid>
        <plasmid evidence="7">pVAPN2012</plasmid>
    </source>
</reference>
<evidence type="ECO:0000313" key="8">
    <source>
        <dbReference type="EMBL" id="AKG90569.1"/>
    </source>
</evidence>
<dbReference type="Pfam" id="PF00012">
    <property type="entry name" value="HSP70"/>
    <property type="match status" value="1"/>
</dbReference>
<evidence type="ECO:0000313" key="7">
    <source>
        <dbReference type="EMBL" id="AKF16072.1"/>
    </source>
</evidence>
<dbReference type="AlphaFoldDB" id="A0A0F6WFX7"/>
<evidence type="ECO:0000256" key="3">
    <source>
        <dbReference type="ARBA" id="ARBA00022840"/>
    </source>
</evidence>
<geneLocation type="plasmid" evidence="8">
    <name>pVAPN1571</name>
</geneLocation>
<feature type="region of interest" description="Disordered" evidence="6">
    <location>
        <begin position="361"/>
        <end position="394"/>
    </location>
</feature>
<gene>
    <name evidence="7" type="ORF">pVAPN2012_1200</name>
    <name evidence="8" type="ORF">pVAPN_1200</name>
</gene>
<organism evidence="7">
    <name type="scientific">Rhodococcus hoagii</name>
    <name type="common">Corynebacterium equii</name>
    <dbReference type="NCBI Taxonomy" id="43767"/>
    <lineage>
        <taxon>Bacteria</taxon>
        <taxon>Bacillati</taxon>
        <taxon>Actinomycetota</taxon>
        <taxon>Actinomycetes</taxon>
        <taxon>Mycobacteriales</taxon>
        <taxon>Nocardiaceae</taxon>
        <taxon>Prescottella</taxon>
    </lineage>
</organism>
<dbReference type="PRINTS" id="PR00301">
    <property type="entry name" value="HEATSHOCK70"/>
</dbReference>
<dbReference type="Gene3D" id="3.90.640.10">
    <property type="entry name" value="Actin, Chain A, domain 4"/>
    <property type="match status" value="1"/>
</dbReference>